<dbReference type="eggNOG" id="COG1167">
    <property type="taxonomic scope" value="Bacteria"/>
</dbReference>
<dbReference type="GO" id="GO:0008483">
    <property type="term" value="F:transaminase activity"/>
    <property type="evidence" value="ECO:0007669"/>
    <property type="project" value="UniProtKB-KW"/>
</dbReference>
<keyword evidence="6" id="KW-0804">Transcription</keyword>
<protein>
    <submittedName>
        <fullName evidence="8">GntR family transcriptional regulator / MocR family aminotransferase</fullName>
    </submittedName>
</protein>
<dbReference type="Gene3D" id="1.10.10.10">
    <property type="entry name" value="Winged helix-like DNA-binding domain superfamily/Winged helix DNA-binding domain"/>
    <property type="match status" value="1"/>
</dbReference>
<dbReference type="Gene3D" id="3.40.640.10">
    <property type="entry name" value="Type I PLP-dependent aspartate aminotransferase-like (Major domain)"/>
    <property type="match status" value="1"/>
</dbReference>
<dbReference type="InterPro" id="IPR051446">
    <property type="entry name" value="HTH_trans_reg/aminotransferase"/>
</dbReference>
<dbReference type="InterPro" id="IPR000524">
    <property type="entry name" value="Tscrpt_reg_HTH_GntR"/>
</dbReference>
<evidence type="ECO:0000256" key="1">
    <source>
        <dbReference type="ARBA" id="ARBA00005384"/>
    </source>
</evidence>
<dbReference type="PANTHER" id="PTHR46577">
    <property type="entry name" value="HTH-TYPE TRANSCRIPTIONAL REGULATORY PROTEIN GABR"/>
    <property type="match status" value="1"/>
</dbReference>
<evidence type="ECO:0000256" key="2">
    <source>
        <dbReference type="ARBA" id="ARBA00022576"/>
    </source>
</evidence>
<dbReference type="Pfam" id="PF00155">
    <property type="entry name" value="Aminotran_1_2"/>
    <property type="match status" value="1"/>
</dbReference>
<comment type="similarity">
    <text evidence="1">In the C-terminal section; belongs to the class-I pyridoxal-phosphate-dependent aminotransferase family.</text>
</comment>
<evidence type="ECO:0000313" key="9">
    <source>
        <dbReference type="Proteomes" id="UP000182508"/>
    </source>
</evidence>
<organism evidence="8 9">
    <name type="scientific">Streptococcus henryi</name>
    <dbReference type="NCBI Taxonomy" id="439219"/>
    <lineage>
        <taxon>Bacteria</taxon>
        <taxon>Bacillati</taxon>
        <taxon>Bacillota</taxon>
        <taxon>Bacilli</taxon>
        <taxon>Lactobacillales</taxon>
        <taxon>Streptococcaceae</taxon>
        <taxon>Streptococcus</taxon>
    </lineage>
</organism>
<dbReference type="GO" id="GO:0003700">
    <property type="term" value="F:DNA-binding transcription factor activity"/>
    <property type="evidence" value="ECO:0007669"/>
    <property type="project" value="InterPro"/>
</dbReference>
<evidence type="ECO:0000313" key="8">
    <source>
        <dbReference type="EMBL" id="SDB36705.1"/>
    </source>
</evidence>
<dbReference type="GO" id="GO:0030170">
    <property type="term" value="F:pyridoxal phosphate binding"/>
    <property type="evidence" value="ECO:0007669"/>
    <property type="project" value="InterPro"/>
</dbReference>
<dbReference type="STRING" id="439219.SAMN02910293_01806"/>
<gene>
    <name evidence="8" type="ORF">SAMN02910293_01806</name>
</gene>
<dbReference type="Proteomes" id="UP000182508">
    <property type="component" value="Unassembled WGS sequence"/>
</dbReference>
<name>A0A1G6CVD8_9STRE</name>
<sequence>MLTYSLNSSSKIPLYEQLYTSIKKDILKGKLLAHEKLPSKRNLSKHLGISVVTIESSYQQLQAEGFIYSLPKKGFFVSKIHLQKIHTQKKIRLDSVSETRSVLPRTELNLSHHQIDPETFPFATWSRLLRSVLNENQEKLVDVSPSQGILSLRQAIAEHLNAYRGMAVDPQQIIIGAGTDYLYLLLIQLLGTNKTVAIEDPGYPKIRKIYEQFNVHFQPVPVNEDGIDLEILNQSKADIVHISPSHQFPTGSILPISKRYELLAWASQKENRYIVEDDFDSEFRFIGKPLPSLQEIDHSDKVIYINTFSKSLVSTLRISYMILPPQLLPLFKERLSFYANTVSNLEQYTLAKFIKEGYFEKHLNRMRIYYQKKRDYFINQLKESSLSKKISIVNSSSGLHFILHIKTIIPEEEICQRAIEQGFSITPVTSFYHQDNQTWPHCFVVNYGNIKKDNVKKIITILENILQD</sequence>
<dbReference type="SUPFAM" id="SSF46785">
    <property type="entry name" value="Winged helix' DNA-binding domain"/>
    <property type="match status" value="1"/>
</dbReference>
<keyword evidence="8" id="KW-0808">Transferase</keyword>
<dbReference type="InterPro" id="IPR036390">
    <property type="entry name" value="WH_DNA-bd_sf"/>
</dbReference>
<dbReference type="InterPro" id="IPR015424">
    <property type="entry name" value="PyrdxlP-dep_Trfase"/>
</dbReference>
<evidence type="ECO:0000256" key="4">
    <source>
        <dbReference type="ARBA" id="ARBA00023015"/>
    </source>
</evidence>
<keyword evidence="9" id="KW-1185">Reference proteome</keyword>
<proteinExistence type="inferred from homology"/>
<dbReference type="SMART" id="SM00345">
    <property type="entry name" value="HTH_GNTR"/>
    <property type="match status" value="1"/>
</dbReference>
<evidence type="ECO:0000256" key="6">
    <source>
        <dbReference type="ARBA" id="ARBA00023163"/>
    </source>
</evidence>
<keyword evidence="4" id="KW-0805">Transcription regulation</keyword>
<evidence type="ECO:0000256" key="3">
    <source>
        <dbReference type="ARBA" id="ARBA00022898"/>
    </source>
</evidence>
<dbReference type="InterPro" id="IPR015421">
    <property type="entry name" value="PyrdxlP-dep_Trfase_major"/>
</dbReference>
<dbReference type="RefSeq" id="WP_074486421.1">
    <property type="nucleotide sequence ID" value="NZ_FMXP01000027.1"/>
</dbReference>
<dbReference type="AlphaFoldDB" id="A0A1G6CVD8"/>
<keyword evidence="3" id="KW-0663">Pyridoxal phosphate</keyword>
<accession>A0A1G6CVD8</accession>
<dbReference type="CDD" id="cd00609">
    <property type="entry name" value="AAT_like"/>
    <property type="match status" value="1"/>
</dbReference>
<dbReference type="InterPro" id="IPR036388">
    <property type="entry name" value="WH-like_DNA-bd_sf"/>
</dbReference>
<dbReference type="PROSITE" id="PS50949">
    <property type="entry name" value="HTH_GNTR"/>
    <property type="match status" value="1"/>
</dbReference>
<evidence type="ECO:0000256" key="5">
    <source>
        <dbReference type="ARBA" id="ARBA00023125"/>
    </source>
</evidence>
<keyword evidence="5" id="KW-0238">DNA-binding</keyword>
<reference evidence="8 9" key="1">
    <citation type="submission" date="2016-10" db="EMBL/GenBank/DDBJ databases">
        <authorList>
            <person name="de Groot N.N."/>
        </authorList>
    </citation>
    <scope>NUCLEOTIDE SEQUENCE [LARGE SCALE GENOMIC DNA]</scope>
    <source>
        <strain evidence="8 9">A-4</strain>
    </source>
</reference>
<dbReference type="PANTHER" id="PTHR46577:SF1">
    <property type="entry name" value="HTH-TYPE TRANSCRIPTIONAL REGULATORY PROTEIN GABR"/>
    <property type="match status" value="1"/>
</dbReference>
<dbReference type="Pfam" id="PF00392">
    <property type="entry name" value="GntR"/>
    <property type="match status" value="1"/>
</dbReference>
<evidence type="ECO:0000259" key="7">
    <source>
        <dbReference type="PROSITE" id="PS50949"/>
    </source>
</evidence>
<dbReference type="SUPFAM" id="SSF53383">
    <property type="entry name" value="PLP-dependent transferases"/>
    <property type="match status" value="1"/>
</dbReference>
<keyword evidence="2 8" id="KW-0032">Aminotransferase</keyword>
<dbReference type="InterPro" id="IPR004839">
    <property type="entry name" value="Aminotransferase_I/II_large"/>
</dbReference>
<dbReference type="EMBL" id="FMXP01000027">
    <property type="protein sequence ID" value="SDB36705.1"/>
    <property type="molecule type" value="Genomic_DNA"/>
</dbReference>
<dbReference type="CDD" id="cd07377">
    <property type="entry name" value="WHTH_GntR"/>
    <property type="match status" value="1"/>
</dbReference>
<feature type="domain" description="HTH gntR-type" evidence="7">
    <location>
        <begin position="12"/>
        <end position="80"/>
    </location>
</feature>
<dbReference type="GO" id="GO:0003677">
    <property type="term" value="F:DNA binding"/>
    <property type="evidence" value="ECO:0007669"/>
    <property type="project" value="UniProtKB-KW"/>
</dbReference>